<dbReference type="Proteomes" id="UP000014417">
    <property type="component" value="Unassembled WGS sequence"/>
</dbReference>
<evidence type="ECO:0000256" key="2">
    <source>
        <dbReference type="ARBA" id="ARBA00023002"/>
    </source>
</evidence>
<evidence type="ECO:0000256" key="1">
    <source>
        <dbReference type="ARBA" id="ARBA00006484"/>
    </source>
</evidence>
<organism evidence="4 5">
    <name type="scientific">Propionimicrobium lymphophilum ACS-093-V-SCH5</name>
    <dbReference type="NCBI Taxonomy" id="883161"/>
    <lineage>
        <taxon>Bacteria</taxon>
        <taxon>Bacillati</taxon>
        <taxon>Actinomycetota</taxon>
        <taxon>Actinomycetes</taxon>
        <taxon>Propionibacteriales</taxon>
        <taxon>Propionibacteriaceae</taxon>
        <taxon>Propionimicrobium</taxon>
    </lineage>
</organism>
<evidence type="ECO:0000313" key="4">
    <source>
        <dbReference type="EMBL" id="EPD33560.1"/>
    </source>
</evidence>
<accession>S2W5K8</accession>
<protein>
    <submittedName>
        <fullName evidence="4">Uncharacterized protein</fullName>
    </submittedName>
</protein>
<dbReference type="AlphaFoldDB" id="S2W5K8"/>
<dbReference type="SUPFAM" id="SSF51735">
    <property type="entry name" value="NAD(P)-binding Rossmann-fold domains"/>
    <property type="match status" value="1"/>
</dbReference>
<dbReference type="Gene3D" id="3.40.50.720">
    <property type="entry name" value="NAD(P)-binding Rossmann-like Domain"/>
    <property type="match status" value="1"/>
</dbReference>
<dbReference type="PIRSF" id="PIRSF000126">
    <property type="entry name" value="11-beta-HSD1"/>
    <property type="match status" value="1"/>
</dbReference>
<comment type="caution">
    <text evidence="4">The sequence shown here is derived from an EMBL/GenBank/DDBJ whole genome shotgun (WGS) entry which is preliminary data.</text>
</comment>
<dbReference type="InterPro" id="IPR002347">
    <property type="entry name" value="SDR_fam"/>
</dbReference>
<dbReference type="OrthoDB" id="9810734at2"/>
<dbReference type="PRINTS" id="PR00080">
    <property type="entry name" value="SDRFAMILY"/>
</dbReference>
<dbReference type="CDD" id="cd05233">
    <property type="entry name" value="SDR_c"/>
    <property type="match status" value="1"/>
</dbReference>
<evidence type="ECO:0000256" key="3">
    <source>
        <dbReference type="RuleBase" id="RU000363"/>
    </source>
</evidence>
<proteinExistence type="inferred from homology"/>
<dbReference type="PRINTS" id="PR00081">
    <property type="entry name" value="GDHRDH"/>
</dbReference>
<dbReference type="PANTHER" id="PTHR44196">
    <property type="entry name" value="DEHYDROGENASE/REDUCTASE SDR FAMILY MEMBER 7B"/>
    <property type="match status" value="1"/>
</dbReference>
<dbReference type="STRING" id="883161.HMPREF9306_00314"/>
<sequence length="255" mass="27737">MARALITGATSGIGHAFAVELASEGYDLVLVARDENRLKEVAGDLHGRYRVEAQVLPGDLGVREDVDKIQEFLRENPVEVLVNNAGFSLNEPLIGGDTDLQRRAMDVMATSVLLLTDAAGRSMVENGKGTIINIGSVSAWIIKGNYSAIKRWVVTYTQALADELADTGVQATVVCPGWVKTELHARAGVKRPKLPGWAWNEPRDVARAALKGAKAGKVLVVPKLQWRLAVWFLNHGPAALPRFVSRKIRSSRKAK</sequence>
<dbReference type="EMBL" id="AGZR01000004">
    <property type="protein sequence ID" value="EPD33560.1"/>
    <property type="molecule type" value="Genomic_DNA"/>
</dbReference>
<dbReference type="HOGENOM" id="CLU_010194_2_1_11"/>
<gene>
    <name evidence="4" type="ORF">HMPREF9306_00314</name>
</gene>
<keyword evidence="5" id="KW-1185">Reference proteome</keyword>
<name>S2W5K8_9ACTN</name>
<reference evidence="4 5" key="1">
    <citation type="submission" date="2013-04" db="EMBL/GenBank/DDBJ databases">
        <title>The Genome Sequence of Propionimicrobium lymphophilum ACS-093-V-SCH5.</title>
        <authorList>
            <consortium name="The Broad Institute Genomics Platform"/>
            <person name="Earl A."/>
            <person name="Ward D."/>
            <person name="Feldgarden M."/>
            <person name="Gevers D."/>
            <person name="Saerens B."/>
            <person name="Vaneechoutte M."/>
            <person name="Walker B."/>
            <person name="Young S."/>
            <person name="Zeng Q."/>
            <person name="Gargeya S."/>
            <person name="Fitzgerald M."/>
            <person name="Haas B."/>
            <person name="Abouelleil A."/>
            <person name="Allen A.W."/>
            <person name="Alvarado L."/>
            <person name="Arachchi H.M."/>
            <person name="Berlin A.M."/>
            <person name="Chapman S.B."/>
            <person name="Gainer-Dewar J."/>
            <person name="Goldberg J."/>
            <person name="Griggs A."/>
            <person name="Gujja S."/>
            <person name="Hansen M."/>
            <person name="Howarth C."/>
            <person name="Imamovic A."/>
            <person name="Ireland A."/>
            <person name="Larimer J."/>
            <person name="McCowan C."/>
            <person name="Murphy C."/>
            <person name="Pearson M."/>
            <person name="Poon T.W."/>
            <person name="Priest M."/>
            <person name="Roberts A."/>
            <person name="Saif S."/>
            <person name="Shea T."/>
            <person name="Sisk P."/>
            <person name="Sykes S."/>
            <person name="Wortman J."/>
            <person name="Nusbaum C."/>
            <person name="Birren B."/>
        </authorList>
    </citation>
    <scope>NUCLEOTIDE SEQUENCE [LARGE SCALE GENOMIC DNA]</scope>
    <source>
        <strain evidence="4 5">ACS-093-V-SCH5</strain>
    </source>
</reference>
<dbReference type="PANTHER" id="PTHR44196:SF2">
    <property type="entry name" value="SHORT-CHAIN DEHYDROGENASE-RELATED"/>
    <property type="match status" value="1"/>
</dbReference>
<comment type="similarity">
    <text evidence="1 3">Belongs to the short-chain dehydrogenases/reductases (SDR) family.</text>
</comment>
<dbReference type="Pfam" id="PF00106">
    <property type="entry name" value="adh_short"/>
    <property type="match status" value="1"/>
</dbReference>
<dbReference type="InterPro" id="IPR036291">
    <property type="entry name" value="NAD(P)-bd_dom_sf"/>
</dbReference>
<dbReference type="GO" id="GO:0016020">
    <property type="term" value="C:membrane"/>
    <property type="evidence" value="ECO:0007669"/>
    <property type="project" value="TreeGrafter"/>
</dbReference>
<dbReference type="RefSeq" id="WP_016455169.1">
    <property type="nucleotide sequence ID" value="NZ_KE150269.1"/>
</dbReference>
<keyword evidence="2" id="KW-0560">Oxidoreductase</keyword>
<dbReference type="GO" id="GO:0016491">
    <property type="term" value="F:oxidoreductase activity"/>
    <property type="evidence" value="ECO:0007669"/>
    <property type="project" value="UniProtKB-KW"/>
</dbReference>
<evidence type="ECO:0000313" key="5">
    <source>
        <dbReference type="Proteomes" id="UP000014417"/>
    </source>
</evidence>